<protein>
    <submittedName>
        <fullName evidence="2">ATP-dependent DNA helicase RecG</fullName>
    </submittedName>
</protein>
<dbReference type="EMBL" id="CAADFH010000006">
    <property type="protein sequence ID" value="VFJ89014.1"/>
    <property type="molecule type" value="Genomic_DNA"/>
</dbReference>
<keyword evidence="2" id="KW-0547">Nucleotide-binding</keyword>
<dbReference type="Pfam" id="PF04326">
    <property type="entry name" value="SLFN_AlbA_2"/>
    <property type="match status" value="1"/>
</dbReference>
<dbReference type="PANTHER" id="PTHR30595">
    <property type="entry name" value="GLPR-RELATED TRANSCRIPTIONAL REPRESSOR"/>
    <property type="match status" value="1"/>
</dbReference>
<dbReference type="Pfam" id="PF13749">
    <property type="entry name" value="HATPase_c_4"/>
    <property type="match status" value="1"/>
</dbReference>
<name>A0A450UA70_9GAMM</name>
<keyword evidence="2" id="KW-0378">Hydrolase</keyword>
<dbReference type="InterPro" id="IPR038475">
    <property type="entry name" value="RecG_C_sf"/>
</dbReference>
<organism evidence="2">
    <name type="scientific">Candidatus Kentrum sp. LFY</name>
    <dbReference type="NCBI Taxonomy" id="2126342"/>
    <lineage>
        <taxon>Bacteria</taxon>
        <taxon>Pseudomonadati</taxon>
        <taxon>Pseudomonadota</taxon>
        <taxon>Gammaproteobacteria</taxon>
        <taxon>Candidatus Kentrum</taxon>
    </lineage>
</organism>
<dbReference type="Gene3D" id="3.30.950.30">
    <property type="entry name" value="Schlafen, AAA domain"/>
    <property type="match status" value="1"/>
</dbReference>
<dbReference type="PANTHER" id="PTHR30595:SF6">
    <property type="entry name" value="SCHLAFEN ALBA-2 DOMAIN-CONTAINING PROTEIN"/>
    <property type="match status" value="1"/>
</dbReference>
<sequence>MVEDQRTEWKASWRDEHLREICGLANAQGGVLEIGRDDHGVAVGAPNAGKLLEDLPNKIRDMLGIVPQVDRFSEEGKDLIRITVDPAPYPVSYKGRYYLRRGSTTQESKRSALDHFLLRKMGKDWDAEPVSGVTLDDLDHKAIDGFRKRAIRDGHLGPKIMAEDNAALIEKLDLMDGPHLKQAAILLFHPNPERFVTGAFIKIGYFENDSEVRYHDEIHGDLFTQVDRTLDLLLTKYLKALISYEGVQRIETYPVPREALREALVNAVAHKDYGSGIHTQIRVYDDKILFWNHGWLPEGWTEEKLISRHQSQPYNPTVANVFTYRKNKNSEKPVPVSRPIPFESWREALTNKRHIRTRSVRIYVP</sequence>
<gene>
    <name evidence="2" type="ORF">BECKLFY1418A_GA0070994_100618</name>
</gene>
<dbReference type="GO" id="GO:0004386">
    <property type="term" value="F:helicase activity"/>
    <property type="evidence" value="ECO:0007669"/>
    <property type="project" value="UniProtKB-KW"/>
</dbReference>
<accession>A0A450UA70</accession>
<dbReference type="AlphaFoldDB" id="A0A450UA70"/>
<dbReference type="Gene3D" id="3.30.565.60">
    <property type="match status" value="1"/>
</dbReference>
<evidence type="ECO:0000313" key="2">
    <source>
        <dbReference type="EMBL" id="VFJ89014.1"/>
    </source>
</evidence>
<proteinExistence type="predicted"/>
<keyword evidence="2" id="KW-0067">ATP-binding</keyword>
<dbReference type="InterPro" id="IPR038461">
    <property type="entry name" value="Schlafen_AlbA_2_dom_sf"/>
</dbReference>
<dbReference type="InterPro" id="IPR007421">
    <property type="entry name" value="Schlafen_AlbA_2_dom"/>
</dbReference>
<feature type="domain" description="Schlafen AlbA-2" evidence="1">
    <location>
        <begin position="3"/>
        <end position="107"/>
    </location>
</feature>
<evidence type="ECO:0000259" key="1">
    <source>
        <dbReference type="Pfam" id="PF04326"/>
    </source>
</evidence>
<keyword evidence="2" id="KW-0347">Helicase</keyword>
<reference evidence="2" key="1">
    <citation type="submission" date="2019-02" db="EMBL/GenBank/DDBJ databases">
        <authorList>
            <person name="Gruber-Vodicka R. H."/>
            <person name="Seah K. B. B."/>
        </authorList>
    </citation>
    <scope>NUCLEOTIDE SEQUENCE</scope>
    <source>
        <strain evidence="2">BECK_M6</strain>
    </source>
</reference>